<feature type="region of interest" description="Disordered" evidence="6">
    <location>
        <begin position="440"/>
        <end position="459"/>
    </location>
</feature>
<dbReference type="GO" id="GO:0051301">
    <property type="term" value="P:cell division"/>
    <property type="evidence" value="ECO:0007669"/>
    <property type="project" value="InterPro"/>
</dbReference>
<keyword evidence="4 7" id="KW-1133">Transmembrane helix</keyword>
<reference evidence="8" key="2">
    <citation type="submission" date="2021-04" db="EMBL/GenBank/DDBJ databases">
        <authorList>
            <person name="Gilroy R."/>
        </authorList>
    </citation>
    <scope>NUCLEOTIDE SEQUENCE</scope>
    <source>
        <strain evidence="8">USAMLcec3-2134</strain>
    </source>
</reference>
<name>A0A9D2MPU2_9FIRM</name>
<dbReference type="GO" id="GO:0032153">
    <property type="term" value="C:cell division site"/>
    <property type="evidence" value="ECO:0007669"/>
    <property type="project" value="TreeGrafter"/>
</dbReference>
<feature type="transmembrane region" description="Helical" evidence="7">
    <location>
        <begin position="67"/>
        <end position="89"/>
    </location>
</feature>
<comment type="caution">
    <text evidence="8">The sequence shown here is derived from an EMBL/GenBank/DDBJ whole genome shotgun (WGS) entry which is preliminary data.</text>
</comment>
<organism evidence="8 9">
    <name type="scientific">Candidatus Eisenbergiella merdigallinarum</name>
    <dbReference type="NCBI Taxonomy" id="2838552"/>
    <lineage>
        <taxon>Bacteria</taxon>
        <taxon>Bacillati</taxon>
        <taxon>Bacillota</taxon>
        <taxon>Clostridia</taxon>
        <taxon>Lachnospirales</taxon>
        <taxon>Lachnospiraceae</taxon>
        <taxon>Eisenbergiella</taxon>
    </lineage>
</organism>
<protein>
    <submittedName>
        <fullName evidence="8">FtsW/RodA/SpoVE family cell cycle protein</fullName>
    </submittedName>
</protein>
<evidence type="ECO:0000256" key="2">
    <source>
        <dbReference type="ARBA" id="ARBA00022692"/>
    </source>
</evidence>
<evidence type="ECO:0000256" key="6">
    <source>
        <dbReference type="SAM" id="MobiDB-lite"/>
    </source>
</evidence>
<evidence type="ECO:0000313" key="8">
    <source>
        <dbReference type="EMBL" id="HJB90504.1"/>
    </source>
</evidence>
<feature type="transmembrane region" description="Helical" evidence="7">
    <location>
        <begin position="405"/>
        <end position="427"/>
    </location>
</feature>
<dbReference type="EMBL" id="DWXE01000010">
    <property type="protein sequence ID" value="HJB90504.1"/>
    <property type="molecule type" value="Genomic_DNA"/>
</dbReference>
<reference evidence="8" key="1">
    <citation type="journal article" date="2021" name="PeerJ">
        <title>Extensive microbial diversity within the chicken gut microbiome revealed by metagenomics and culture.</title>
        <authorList>
            <person name="Gilroy R."/>
            <person name="Ravi A."/>
            <person name="Getino M."/>
            <person name="Pursley I."/>
            <person name="Horton D.L."/>
            <person name="Alikhan N.F."/>
            <person name="Baker D."/>
            <person name="Gharbi K."/>
            <person name="Hall N."/>
            <person name="Watson M."/>
            <person name="Adriaenssens E.M."/>
            <person name="Foster-Nyarko E."/>
            <person name="Jarju S."/>
            <person name="Secka A."/>
            <person name="Antonio M."/>
            <person name="Oren A."/>
            <person name="Chaudhuri R.R."/>
            <person name="La Ragione R."/>
            <person name="Hildebrand F."/>
            <person name="Pallen M.J."/>
        </authorList>
    </citation>
    <scope>NUCLEOTIDE SEQUENCE</scope>
    <source>
        <strain evidence="8">USAMLcec3-2134</strain>
    </source>
</reference>
<evidence type="ECO:0000313" key="9">
    <source>
        <dbReference type="Proteomes" id="UP000886883"/>
    </source>
</evidence>
<dbReference type="PANTHER" id="PTHR30474:SF3">
    <property type="entry name" value="PEPTIDOGLYCAN GLYCOSYLTRANSFERASE RODA"/>
    <property type="match status" value="1"/>
</dbReference>
<dbReference type="GO" id="GO:0005886">
    <property type="term" value="C:plasma membrane"/>
    <property type="evidence" value="ECO:0007669"/>
    <property type="project" value="TreeGrafter"/>
</dbReference>
<evidence type="ECO:0000256" key="3">
    <source>
        <dbReference type="ARBA" id="ARBA00022960"/>
    </source>
</evidence>
<proteinExistence type="predicted"/>
<evidence type="ECO:0000256" key="7">
    <source>
        <dbReference type="SAM" id="Phobius"/>
    </source>
</evidence>
<accession>A0A9D2MPU2</accession>
<feature type="compositionally biased region" description="Basic and acidic residues" evidence="6">
    <location>
        <begin position="448"/>
        <end position="459"/>
    </location>
</feature>
<feature type="transmembrane region" description="Helical" evidence="7">
    <location>
        <begin position="339"/>
        <end position="361"/>
    </location>
</feature>
<dbReference type="InterPro" id="IPR001182">
    <property type="entry name" value="FtsW/RodA"/>
</dbReference>
<sequence length="459" mass="51113">MAYWIVTCSKYGIVLFLMLFLVCGFYSMRYDDVRLQNRTAALQSGFLFLTQFLAYLTVILRMQRMEYLLFYAVLQILTLALPLILSILYEGVSRIFYNHVCMLLTAGLILLTRLDLGKAARQLFIAAAAFALGLLAPWAMKRIRIPKQFGWACAGIGILALGTVLVLGQVTHGSRISWTVGGVTFQPSEFVKILYVCFLASVLDGEIRFGKVVCSALAAGAHVLILVLSRDLGSALIYFAVYVMMLTVATHRLWYPLIGLVLGAGASVVAYFLFSHVRVRVQAWRDPWSVIDDQGYQITQSLFAISRGGLFGLGIGRGTPEDIPYVETDFIFAAMAEEMGLLFCIGIILTGIALFWMIIRLCAGRKEGFYRNLCAGFGLLYAFQMFLTVGGGTRFIPLTGVTLPLISYGGSSVMTTILMFSIVQGLYQQRYEEEIRLEKETRKKARREAKGREEDGGEQ</sequence>
<feature type="transmembrane region" description="Helical" evidence="7">
    <location>
        <begin position="257"/>
        <end position="277"/>
    </location>
</feature>
<keyword evidence="2 7" id="KW-0812">Transmembrane</keyword>
<evidence type="ECO:0000256" key="1">
    <source>
        <dbReference type="ARBA" id="ARBA00004141"/>
    </source>
</evidence>
<gene>
    <name evidence="8" type="ORF">H9763_03435</name>
</gene>
<feature type="transmembrane region" description="Helical" evidence="7">
    <location>
        <begin position="149"/>
        <end position="168"/>
    </location>
</feature>
<dbReference type="GO" id="GO:0008360">
    <property type="term" value="P:regulation of cell shape"/>
    <property type="evidence" value="ECO:0007669"/>
    <property type="project" value="UniProtKB-KW"/>
</dbReference>
<dbReference type="GO" id="GO:0015648">
    <property type="term" value="F:lipid-linked peptidoglycan transporter activity"/>
    <property type="evidence" value="ECO:0007669"/>
    <property type="project" value="TreeGrafter"/>
</dbReference>
<feature type="transmembrane region" description="Helical" evidence="7">
    <location>
        <begin position="373"/>
        <end position="393"/>
    </location>
</feature>
<dbReference type="AlphaFoldDB" id="A0A9D2MPU2"/>
<feature type="transmembrane region" description="Helical" evidence="7">
    <location>
        <begin position="12"/>
        <end position="28"/>
    </location>
</feature>
<dbReference type="Pfam" id="PF01098">
    <property type="entry name" value="FTSW_RODA_SPOVE"/>
    <property type="match status" value="1"/>
</dbReference>
<evidence type="ECO:0000256" key="5">
    <source>
        <dbReference type="ARBA" id="ARBA00023136"/>
    </source>
</evidence>
<comment type="subcellular location">
    <subcellularLocation>
        <location evidence="1">Membrane</location>
        <topology evidence="1">Multi-pass membrane protein</topology>
    </subcellularLocation>
</comment>
<feature type="transmembrane region" description="Helical" evidence="7">
    <location>
        <begin position="123"/>
        <end position="143"/>
    </location>
</feature>
<feature type="transmembrane region" description="Helical" evidence="7">
    <location>
        <begin position="40"/>
        <end position="60"/>
    </location>
</feature>
<keyword evidence="5 7" id="KW-0472">Membrane</keyword>
<feature type="transmembrane region" description="Helical" evidence="7">
    <location>
        <begin position="95"/>
        <end position="111"/>
    </location>
</feature>
<evidence type="ECO:0000256" key="4">
    <source>
        <dbReference type="ARBA" id="ARBA00022989"/>
    </source>
</evidence>
<dbReference type="PANTHER" id="PTHR30474">
    <property type="entry name" value="CELL CYCLE PROTEIN"/>
    <property type="match status" value="1"/>
</dbReference>
<keyword evidence="3" id="KW-0133">Cell shape</keyword>
<dbReference type="Proteomes" id="UP000886883">
    <property type="component" value="Unassembled WGS sequence"/>
</dbReference>